<comment type="caution">
    <text evidence="1">The sequence shown here is derived from an EMBL/GenBank/DDBJ whole genome shotgun (WGS) entry which is preliminary data.</text>
</comment>
<gene>
    <name evidence="1" type="ORF">I7412_38225</name>
</gene>
<dbReference type="EMBL" id="JAEACQ010000355">
    <property type="protein sequence ID" value="MBL7632894.1"/>
    <property type="molecule type" value="Genomic_DNA"/>
</dbReference>
<dbReference type="RefSeq" id="WP_203006598.1">
    <property type="nucleotide sequence ID" value="NZ_JADWYU010000379.1"/>
</dbReference>
<organism evidence="1 2">
    <name type="scientific">Frankia nepalensis</name>
    <dbReference type="NCBI Taxonomy" id="1836974"/>
    <lineage>
        <taxon>Bacteria</taxon>
        <taxon>Bacillati</taxon>
        <taxon>Actinomycetota</taxon>
        <taxon>Actinomycetes</taxon>
        <taxon>Frankiales</taxon>
        <taxon>Frankiaceae</taxon>
        <taxon>Frankia</taxon>
    </lineage>
</organism>
<accession>A0A937URI3</accession>
<keyword evidence="2" id="KW-1185">Reference proteome</keyword>
<evidence type="ECO:0000313" key="1">
    <source>
        <dbReference type="EMBL" id="MBL7632894.1"/>
    </source>
</evidence>
<sequence>MVGVSSSNGRKGSAGVIAYAFAKGGVNNFVRGVVSGGRGQRRAVVRPWS</sequence>
<dbReference type="AlphaFoldDB" id="A0A937URI3"/>
<name>A0A937URI3_9ACTN</name>
<evidence type="ECO:0000313" key="2">
    <source>
        <dbReference type="Proteomes" id="UP000604475"/>
    </source>
</evidence>
<proteinExistence type="predicted"/>
<protein>
    <submittedName>
        <fullName evidence="1">Uncharacterized protein</fullName>
    </submittedName>
</protein>
<reference evidence="1" key="1">
    <citation type="submission" date="2020-12" db="EMBL/GenBank/DDBJ databases">
        <title>Genomic characterization of non-nitrogen-fixing Frankia strains.</title>
        <authorList>
            <person name="Carlos-Shanley C."/>
            <person name="Guerra T."/>
            <person name="Hahn D."/>
        </authorList>
    </citation>
    <scope>NUCLEOTIDE SEQUENCE</scope>
    <source>
        <strain evidence="1">CN6</strain>
    </source>
</reference>
<dbReference type="Proteomes" id="UP000604475">
    <property type="component" value="Unassembled WGS sequence"/>
</dbReference>